<keyword evidence="12" id="KW-0326">Glycosidase</keyword>
<dbReference type="GO" id="GO:0016798">
    <property type="term" value="F:hydrolase activity, acting on glycosyl bonds"/>
    <property type="evidence" value="ECO:0007669"/>
    <property type="project" value="UniProtKB-KW"/>
</dbReference>
<dbReference type="PROSITE" id="PS50081">
    <property type="entry name" value="ZF_DAG_PE_2"/>
    <property type="match status" value="1"/>
</dbReference>
<evidence type="ECO:0000256" key="14">
    <source>
        <dbReference type="ARBA" id="ARBA00023326"/>
    </source>
</evidence>
<dbReference type="GO" id="GO:0009277">
    <property type="term" value="C:fungal-type cell wall"/>
    <property type="evidence" value="ECO:0007669"/>
    <property type="project" value="TreeGrafter"/>
</dbReference>
<dbReference type="OrthoDB" id="8783038at2759"/>
<evidence type="ECO:0000256" key="13">
    <source>
        <dbReference type="ARBA" id="ARBA00023316"/>
    </source>
</evidence>
<keyword evidence="6" id="KW-0479">Metal-binding</keyword>
<organism evidence="25 26">
    <name type="scientific">Plenodomus tracheiphilus IPT5</name>
    <dbReference type="NCBI Taxonomy" id="1408161"/>
    <lineage>
        <taxon>Eukaryota</taxon>
        <taxon>Fungi</taxon>
        <taxon>Dikarya</taxon>
        <taxon>Ascomycota</taxon>
        <taxon>Pezizomycotina</taxon>
        <taxon>Dothideomycetes</taxon>
        <taxon>Pleosporomycetidae</taxon>
        <taxon>Pleosporales</taxon>
        <taxon>Pleosporineae</taxon>
        <taxon>Leptosphaeriaceae</taxon>
        <taxon>Plenodomus</taxon>
    </lineage>
</organism>
<dbReference type="GO" id="GO:0045010">
    <property type="term" value="P:actin nucleation"/>
    <property type="evidence" value="ECO:0007669"/>
    <property type="project" value="UniProtKB-ARBA"/>
</dbReference>
<evidence type="ECO:0000256" key="9">
    <source>
        <dbReference type="ARBA" id="ARBA00022833"/>
    </source>
</evidence>
<evidence type="ECO:0000256" key="5">
    <source>
        <dbReference type="ARBA" id="ARBA00022525"/>
    </source>
</evidence>
<keyword evidence="9" id="KW-0862">Zinc</keyword>
<feature type="region of interest" description="Disordered" evidence="21">
    <location>
        <begin position="966"/>
        <end position="994"/>
    </location>
</feature>
<dbReference type="Pfam" id="PF14604">
    <property type="entry name" value="SH3_9"/>
    <property type="match status" value="1"/>
</dbReference>
<keyword evidence="14" id="KW-0624">Polysaccharide degradation</keyword>
<accession>A0A6A7B8M5</accession>
<evidence type="ECO:0000256" key="4">
    <source>
        <dbReference type="ARBA" id="ARBA00022512"/>
    </source>
</evidence>
<dbReference type="InterPro" id="IPR031160">
    <property type="entry name" value="F_BAR_dom"/>
</dbReference>
<comment type="subcellular location">
    <subcellularLocation>
        <location evidence="1">Secreted</location>
        <location evidence="1">Cell wall</location>
    </subcellularLocation>
</comment>
<dbReference type="EMBL" id="MU006301">
    <property type="protein sequence ID" value="KAF2851821.1"/>
    <property type="molecule type" value="Genomic_DNA"/>
</dbReference>
<dbReference type="PANTHER" id="PTHR31316:SF0">
    <property type="entry name" value="SECRETED BETA-GLUCOSIDASE SIM1-RELATED"/>
    <property type="match status" value="1"/>
</dbReference>
<dbReference type="CDD" id="cd20824">
    <property type="entry name" value="C1_SpBZZ1-like"/>
    <property type="match status" value="1"/>
</dbReference>
<keyword evidence="8 25" id="KW-0378">Hydrolase</keyword>
<dbReference type="FunFam" id="1.20.1270.60:FF:000060">
    <property type="entry name" value="Actin polymerization protein Bzz1"/>
    <property type="match status" value="1"/>
</dbReference>
<feature type="compositionally biased region" description="Polar residues" evidence="21">
    <location>
        <begin position="1182"/>
        <end position="1192"/>
    </location>
</feature>
<keyword evidence="13" id="KW-0961">Cell wall biogenesis/degradation</keyword>
<dbReference type="InterPro" id="IPR027267">
    <property type="entry name" value="AH/BAR_dom_sf"/>
</dbReference>
<dbReference type="SUPFAM" id="SSF50044">
    <property type="entry name" value="SH3-domain"/>
    <property type="match status" value="2"/>
</dbReference>
<dbReference type="Proteomes" id="UP000799423">
    <property type="component" value="Unassembled WGS sequence"/>
</dbReference>
<dbReference type="SUPFAM" id="SSF57889">
    <property type="entry name" value="Cysteine-rich domain"/>
    <property type="match status" value="1"/>
</dbReference>
<evidence type="ECO:0000259" key="22">
    <source>
        <dbReference type="PROSITE" id="PS50002"/>
    </source>
</evidence>
<evidence type="ECO:0000256" key="20">
    <source>
        <dbReference type="SAM" id="Coils"/>
    </source>
</evidence>
<dbReference type="PROSITE" id="PS50002">
    <property type="entry name" value="SH3"/>
    <property type="match status" value="2"/>
</dbReference>
<dbReference type="Pfam" id="PF03856">
    <property type="entry name" value="SUN"/>
    <property type="match status" value="1"/>
</dbReference>
<feature type="domain" description="F-BAR" evidence="24">
    <location>
        <begin position="7"/>
        <end position="276"/>
    </location>
</feature>
<comment type="function">
    <text evidence="15">Plays a role in endocytosis and trafficking to the vacuole. Functions with type I myosins to restore polarity of the actin cytoskeleton after NaCl stress.</text>
</comment>
<gene>
    <name evidence="25" type="ORF">T440DRAFT_478332</name>
</gene>
<dbReference type="Gene3D" id="1.20.1270.60">
    <property type="entry name" value="Arfaptin homology (AH) domain/BAR domain"/>
    <property type="match status" value="1"/>
</dbReference>
<evidence type="ECO:0000256" key="11">
    <source>
        <dbReference type="ARBA" id="ARBA00023277"/>
    </source>
</evidence>
<comment type="similarity">
    <text evidence="16">Belongs to the BZZ1 family.</text>
</comment>
<evidence type="ECO:0000256" key="10">
    <source>
        <dbReference type="ARBA" id="ARBA00023054"/>
    </source>
</evidence>
<dbReference type="Gene3D" id="2.30.30.40">
    <property type="entry name" value="SH3 Domains"/>
    <property type="match status" value="2"/>
</dbReference>
<dbReference type="FunFam" id="3.30.60.20:FF:000040">
    <property type="entry name" value="Actin polymerization protein Bzz1"/>
    <property type="match status" value="1"/>
</dbReference>
<feature type="region of interest" description="Disordered" evidence="21">
    <location>
        <begin position="467"/>
        <end position="571"/>
    </location>
</feature>
<evidence type="ECO:0000256" key="1">
    <source>
        <dbReference type="ARBA" id="ARBA00004191"/>
    </source>
</evidence>
<evidence type="ECO:0000256" key="6">
    <source>
        <dbReference type="ARBA" id="ARBA00022723"/>
    </source>
</evidence>
<feature type="coiled-coil region" evidence="20">
    <location>
        <begin position="329"/>
        <end position="356"/>
    </location>
</feature>
<dbReference type="InterPro" id="IPR020454">
    <property type="entry name" value="DAG/PE-bd"/>
</dbReference>
<evidence type="ECO:0000256" key="17">
    <source>
        <dbReference type="ARBA" id="ARBA00074946"/>
    </source>
</evidence>
<dbReference type="InterPro" id="IPR046349">
    <property type="entry name" value="C1-like_sf"/>
</dbReference>
<feature type="region of interest" description="Disordered" evidence="21">
    <location>
        <begin position="659"/>
        <end position="679"/>
    </location>
</feature>
<feature type="compositionally biased region" description="Polar residues" evidence="21">
    <location>
        <begin position="972"/>
        <end position="990"/>
    </location>
</feature>
<dbReference type="InterPro" id="IPR001452">
    <property type="entry name" value="SH3_domain"/>
</dbReference>
<dbReference type="GO" id="GO:0046872">
    <property type="term" value="F:metal ion binding"/>
    <property type="evidence" value="ECO:0007669"/>
    <property type="project" value="UniProtKB-KW"/>
</dbReference>
<keyword evidence="10 19" id="KW-0175">Coiled coil</keyword>
<dbReference type="InterPro" id="IPR005556">
    <property type="entry name" value="SUN"/>
</dbReference>
<name>A0A6A7B8M5_9PLEO</name>
<feature type="region of interest" description="Disordered" evidence="21">
    <location>
        <begin position="1127"/>
        <end position="1196"/>
    </location>
</feature>
<dbReference type="PROSITE" id="PS00479">
    <property type="entry name" value="ZF_DAG_PE_1"/>
    <property type="match status" value="1"/>
</dbReference>
<dbReference type="InterPro" id="IPR051526">
    <property type="entry name" value="Beta-Glucosidase_SUN"/>
</dbReference>
<dbReference type="SMART" id="SM00109">
    <property type="entry name" value="C1"/>
    <property type="match status" value="1"/>
</dbReference>
<dbReference type="Pfam" id="PF00611">
    <property type="entry name" value="FCH"/>
    <property type="match status" value="1"/>
</dbReference>
<evidence type="ECO:0000256" key="21">
    <source>
        <dbReference type="SAM" id="MobiDB-lite"/>
    </source>
</evidence>
<dbReference type="SMART" id="SM00055">
    <property type="entry name" value="FCH"/>
    <property type="match status" value="1"/>
</dbReference>
<keyword evidence="11" id="KW-0119">Carbohydrate metabolism</keyword>
<dbReference type="GO" id="GO:0030864">
    <property type="term" value="C:cortical actin cytoskeleton"/>
    <property type="evidence" value="ECO:0007669"/>
    <property type="project" value="UniProtKB-ARBA"/>
</dbReference>
<dbReference type="Pfam" id="PF00130">
    <property type="entry name" value="C1_1"/>
    <property type="match status" value="1"/>
</dbReference>
<evidence type="ECO:0000256" key="19">
    <source>
        <dbReference type="PROSITE-ProRule" id="PRU01077"/>
    </source>
</evidence>
<feature type="compositionally biased region" description="Low complexity" evidence="21">
    <location>
        <begin position="1127"/>
        <end position="1155"/>
    </location>
</feature>
<proteinExistence type="inferred from homology"/>
<evidence type="ECO:0000256" key="12">
    <source>
        <dbReference type="ARBA" id="ARBA00023295"/>
    </source>
</evidence>
<keyword evidence="5" id="KW-0964">Secreted</keyword>
<evidence type="ECO:0000313" key="26">
    <source>
        <dbReference type="Proteomes" id="UP000799423"/>
    </source>
</evidence>
<feature type="domain" description="SH3" evidence="22">
    <location>
        <begin position="571"/>
        <end position="658"/>
    </location>
</feature>
<keyword evidence="3 18" id="KW-0728">SH3 domain</keyword>
<dbReference type="GO" id="GO:0000272">
    <property type="term" value="P:polysaccharide catabolic process"/>
    <property type="evidence" value="ECO:0007669"/>
    <property type="project" value="UniProtKB-KW"/>
</dbReference>
<dbReference type="InterPro" id="IPR001060">
    <property type="entry name" value="FCH_dom"/>
</dbReference>
<feature type="compositionally biased region" description="Polar residues" evidence="21">
    <location>
        <begin position="500"/>
        <end position="524"/>
    </location>
</feature>
<comment type="similarity">
    <text evidence="2">Belongs to the SUN family.</text>
</comment>
<dbReference type="Gene3D" id="3.30.60.20">
    <property type="match status" value="1"/>
</dbReference>
<reference evidence="25" key="1">
    <citation type="submission" date="2020-01" db="EMBL/GenBank/DDBJ databases">
        <authorList>
            <consortium name="DOE Joint Genome Institute"/>
            <person name="Haridas S."/>
            <person name="Albert R."/>
            <person name="Binder M."/>
            <person name="Bloem J."/>
            <person name="Labutti K."/>
            <person name="Salamov A."/>
            <person name="Andreopoulos B."/>
            <person name="Baker S.E."/>
            <person name="Barry K."/>
            <person name="Bills G."/>
            <person name="Bluhm B.H."/>
            <person name="Cannon C."/>
            <person name="Castanera R."/>
            <person name="Culley D.E."/>
            <person name="Daum C."/>
            <person name="Ezra D."/>
            <person name="Gonzalez J.B."/>
            <person name="Henrissat B."/>
            <person name="Kuo A."/>
            <person name="Liang C."/>
            <person name="Lipzen A."/>
            <person name="Lutzoni F."/>
            <person name="Magnuson J."/>
            <person name="Mondo S."/>
            <person name="Nolan M."/>
            <person name="Ohm R."/>
            <person name="Pangilinan J."/>
            <person name="Park H.-J."/>
            <person name="Ramirez L."/>
            <person name="Alfaro M."/>
            <person name="Sun H."/>
            <person name="Tritt A."/>
            <person name="Yoshinaga Y."/>
            <person name="Zwiers L.-H."/>
            <person name="Turgeon B.G."/>
            <person name="Goodwin S.B."/>
            <person name="Spatafora J.W."/>
            <person name="Crous P.W."/>
            <person name="Grigoriev I.V."/>
        </authorList>
    </citation>
    <scope>NUCLEOTIDE SEQUENCE</scope>
    <source>
        <strain evidence="25">IPT5</strain>
    </source>
</reference>
<feature type="domain" description="Phorbol-ester/DAG-type" evidence="23">
    <location>
        <begin position="406"/>
        <end position="456"/>
    </location>
</feature>
<evidence type="ECO:0000256" key="15">
    <source>
        <dbReference type="ARBA" id="ARBA00054085"/>
    </source>
</evidence>
<dbReference type="PRINTS" id="PR00008">
    <property type="entry name" value="DAGPEDOMAIN"/>
</dbReference>
<feature type="domain" description="SH3" evidence="22">
    <location>
        <begin position="709"/>
        <end position="769"/>
    </location>
</feature>
<dbReference type="SUPFAM" id="SSF103657">
    <property type="entry name" value="BAR/IMD domain-like"/>
    <property type="match status" value="1"/>
</dbReference>
<evidence type="ECO:0000313" key="25">
    <source>
        <dbReference type="EMBL" id="KAF2851821.1"/>
    </source>
</evidence>
<dbReference type="SMART" id="SM00326">
    <property type="entry name" value="SH3"/>
    <property type="match status" value="2"/>
</dbReference>
<dbReference type="CDD" id="cd11912">
    <property type="entry name" value="SH3_Bzz1_1"/>
    <property type="match status" value="1"/>
</dbReference>
<evidence type="ECO:0000256" key="8">
    <source>
        <dbReference type="ARBA" id="ARBA00022801"/>
    </source>
</evidence>
<dbReference type="PANTHER" id="PTHR31316">
    <property type="entry name" value="BETA-GLUCOSIDASE-LIKE PROTEIN NCA3, MITOCHONDRIAL-RELATED"/>
    <property type="match status" value="1"/>
</dbReference>
<dbReference type="GO" id="GO:0009986">
    <property type="term" value="C:cell surface"/>
    <property type="evidence" value="ECO:0007669"/>
    <property type="project" value="TreeGrafter"/>
</dbReference>
<dbReference type="PROSITE" id="PS51741">
    <property type="entry name" value="F_BAR"/>
    <property type="match status" value="1"/>
</dbReference>
<dbReference type="InterPro" id="IPR035459">
    <property type="entry name" value="Bzz1_SH3_1"/>
</dbReference>
<sequence length="1504" mass="163577">MEVDIAPQFGAELKDGFKNVNAWVSGGINWLDDIQQFYRERSAIEKEYSAKLSALAKKYYEKKAKKVSSLSVGDTPTVTPGSLESASMTTWGVQLSTLESRAAEHEQFAGALITQLADPLKTLGTRYEEIRKLHADYAAKLEKERDGQYAELRKQKGKYDSVCQEVESKRKKVDGAFDHGKGKARNAFEQQQVEMRNVKNTYLISINVTNKQKEMYYHEYVPELLDSLQDLSETRVNKLNTIWSLAAHIETQTLARSTDYLKHLSAEIPRNNPLLDSMMFVRHNAGPWQEPGDFQFEPSPVWLDDNSIAVDESATVFLRNVLMKTKASLGDHRRELDKKRKEVENAKAVRQKIREGKDKRDEVDIVRAVFAIQEAMHEVERQKVSAEVEVSTITSVVGDLSIGARNHNFKSQTFKIPTNCDLCGDRIWGLSAKGFDCRDCGYTCHSKCEMKVPADCVGEQSKEEKKKLKEERQKAAHTVAGTNGAAAGSHSDLPKLGRSDTVNSMNTLSSGYSATAHRSVSGAMSPTAEEVPAEKKAAAPAPGSRRNRVIAPPPAQYVKSDDEVPPPTPKSAEVRGRMLFAYQENGAGEVTVAEGSDVTILEPDGMSPATLSPMFEVLLGLKSGARSHDYLDGSGWIKVRAGSREGLVPTSYVEILPATPPTTASTFSSNRPDSTYSASSASTSNFAASAAAAAGKKKGPAVAPKRGAKKLKYVEALYDYTAQSDAEHSMAEGDRFVLINMEAGDGWADVERDGVVRSVPANYIQQVLVLRGFVSSRRSSHLLTTFYHHNIASHRSTIPFGLYFHGLEKLDRRMVHSFKSLASSERPLLRAKPITIVVQNEQSPPMPLSDACVKSNQRWRHFLWTHRSLGTPFGSTSGHSLPLLHHTSILEYRKRSGPVGEREKLRRAFLDRGMHILPFTAPSFANRATTLVDPALGTFAIQTTQHFLALVNCSCLNSVRTPGAPSPLHSLGQAQYTSTVPHSSRSYSTNKQRRRRETLLHNTAFGAPNLVGDHCRYAQDILEDIGAETKALNMRLEHITTFAALVAGATATPYALRHRHVHGLVKRESRPDTVVYAPAATVTSIVYWLDDHSISEEEVRQGIANGTLIWGDDGVLSSSTVAPVALATPASASESEAPVAQQSSPPQPVEPVSSALPDPPASQQPPATEAKPPSSNVPPVASTDSSPAQQGDGSAKNWADLVDQNGYCSSCDKEFPNNKIPCNEFPYGYGALPIAHEGLGGWSGIQDPQYSGGDGFDDITTVVKGSCSDGSCCTAGSFCSYGCPNPYLKLSFPSKQGRTGQSVGGLYCNNNGYLEMADGSLGKTLCGQSSKSMTVKVQNNLSKSVSFCRTDYPGTESMTFPLTLGPGQSGFLASPDQGKYYFWQGKATSAQYYVNKQGVSESDACTWGKPMGGVGNWSPTILGTSWDDLKAHEGFTSLFQDSESPNERLDYDITFTGDGVVSPCAYKKASGHYCQGGKCSDDIKVGCTAAIKSGSTVLITLSDG</sequence>
<keyword evidence="7" id="KW-0732">Signal</keyword>
<evidence type="ECO:0000259" key="24">
    <source>
        <dbReference type="PROSITE" id="PS51741"/>
    </source>
</evidence>
<keyword evidence="26" id="KW-1185">Reference proteome</keyword>
<evidence type="ECO:0000256" key="2">
    <source>
        <dbReference type="ARBA" id="ARBA00010579"/>
    </source>
</evidence>
<dbReference type="InterPro" id="IPR002219">
    <property type="entry name" value="PKC_DAG/PE"/>
</dbReference>
<evidence type="ECO:0000259" key="23">
    <source>
        <dbReference type="PROSITE" id="PS50081"/>
    </source>
</evidence>
<protein>
    <recommendedName>
        <fullName evidence="17">Protein BZZ1</fullName>
    </recommendedName>
</protein>
<dbReference type="FunFam" id="2.30.30.40:FF:000161">
    <property type="entry name" value="Actin polymerization protein Bzz1"/>
    <property type="match status" value="1"/>
</dbReference>
<evidence type="ECO:0000256" key="7">
    <source>
        <dbReference type="ARBA" id="ARBA00022729"/>
    </source>
</evidence>
<evidence type="ECO:0000256" key="3">
    <source>
        <dbReference type="ARBA" id="ARBA00022443"/>
    </source>
</evidence>
<evidence type="ECO:0000256" key="16">
    <source>
        <dbReference type="ARBA" id="ARBA00061387"/>
    </source>
</evidence>
<dbReference type="GO" id="GO:0031505">
    <property type="term" value="P:fungal-type cell wall organization"/>
    <property type="evidence" value="ECO:0007669"/>
    <property type="project" value="TreeGrafter"/>
</dbReference>
<keyword evidence="4" id="KW-0134">Cell wall</keyword>
<dbReference type="InterPro" id="IPR036028">
    <property type="entry name" value="SH3-like_dom_sf"/>
</dbReference>
<evidence type="ECO:0000256" key="18">
    <source>
        <dbReference type="PROSITE-ProRule" id="PRU00192"/>
    </source>
</evidence>